<dbReference type="Proteomes" id="UP001501479">
    <property type="component" value="Unassembled WGS sequence"/>
</dbReference>
<reference evidence="2" key="1">
    <citation type="journal article" date="2019" name="Int. J. Syst. Evol. Microbiol.">
        <title>The Global Catalogue of Microorganisms (GCM) 10K type strain sequencing project: providing services to taxonomists for standard genome sequencing and annotation.</title>
        <authorList>
            <consortium name="The Broad Institute Genomics Platform"/>
            <consortium name="The Broad Institute Genome Sequencing Center for Infectious Disease"/>
            <person name="Wu L."/>
            <person name="Ma J."/>
        </authorList>
    </citation>
    <scope>NUCLEOTIDE SEQUENCE [LARGE SCALE GENOMIC DNA]</scope>
    <source>
        <strain evidence="2">JCM 17329</strain>
    </source>
</reference>
<evidence type="ECO:0000313" key="2">
    <source>
        <dbReference type="Proteomes" id="UP001501479"/>
    </source>
</evidence>
<name>A0ABP7DDW5_9GAMM</name>
<comment type="caution">
    <text evidence="1">The sequence shown here is derived from an EMBL/GenBank/DDBJ whole genome shotgun (WGS) entry which is preliminary data.</text>
</comment>
<keyword evidence="2" id="KW-1185">Reference proteome</keyword>
<evidence type="ECO:0000313" key="1">
    <source>
        <dbReference type="EMBL" id="GAA3703043.1"/>
    </source>
</evidence>
<sequence length="150" mass="16499">MSAFRQRRLVILFPVNYIHPNHEETPMLNMTRFIIAISAAALAPQAAFASADQVPAKVCFSTASHFTDGVDLHQARLHGNDGAAEQCTSAQVFLNANSNFSDGVDLLQNKMAHRDAEQNRGEAGKVYLNTANNGSDGVDRFHQRMENLGW</sequence>
<organism evidence="1 2">
    <name type="scientific">Oceanisphaera sediminis</name>
    <dbReference type="NCBI Taxonomy" id="981381"/>
    <lineage>
        <taxon>Bacteria</taxon>
        <taxon>Pseudomonadati</taxon>
        <taxon>Pseudomonadota</taxon>
        <taxon>Gammaproteobacteria</taxon>
        <taxon>Aeromonadales</taxon>
        <taxon>Aeromonadaceae</taxon>
        <taxon>Oceanisphaera</taxon>
    </lineage>
</organism>
<gene>
    <name evidence="1" type="ORF">GCM10022421_07110</name>
</gene>
<accession>A0ABP7DDW5</accession>
<dbReference type="EMBL" id="BAABDS010000009">
    <property type="protein sequence ID" value="GAA3703043.1"/>
    <property type="molecule type" value="Genomic_DNA"/>
</dbReference>
<protein>
    <recommendedName>
        <fullName evidence="3">DUF3718 domain-containing protein</fullName>
    </recommendedName>
</protein>
<proteinExistence type="predicted"/>
<evidence type="ECO:0008006" key="3">
    <source>
        <dbReference type="Google" id="ProtNLM"/>
    </source>
</evidence>